<evidence type="ECO:0000256" key="14">
    <source>
        <dbReference type="RuleBase" id="RU004504"/>
    </source>
</evidence>
<keyword evidence="11" id="KW-0535">Nitrogen fixation</keyword>
<evidence type="ECO:0000259" key="15">
    <source>
        <dbReference type="Pfam" id="PF00266"/>
    </source>
</evidence>
<comment type="caution">
    <text evidence="16">The sequence shown here is derived from an EMBL/GenBank/DDBJ whole genome shotgun (WGS) entry which is preliminary data.</text>
</comment>
<dbReference type="PANTHER" id="PTHR11601">
    <property type="entry name" value="CYSTEINE DESULFURYLASE FAMILY MEMBER"/>
    <property type="match status" value="1"/>
</dbReference>
<dbReference type="Proteomes" id="UP000320772">
    <property type="component" value="Unassembled WGS sequence"/>
</dbReference>
<dbReference type="PIRSF" id="PIRSF005572">
    <property type="entry name" value="NifS"/>
    <property type="match status" value="1"/>
</dbReference>
<keyword evidence="7" id="KW-0479">Metal-binding</keyword>
<keyword evidence="17" id="KW-1185">Reference proteome</keyword>
<dbReference type="InterPro" id="IPR015421">
    <property type="entry name" value="PyrdxlP-dep_Trfase_major"/>
</dbReference>
<dbReference type="EMBL" id="BJLY01000003">
    <property type="protein sequence ID" value="GEB04430.1"/>
    <property type="molecule type" value="Genomic_DNA"/>
</dbReference>
<proteinExistence type="inferred from homology"/>
<dbReference type="Pfam" id="PF00266">
    <property type="entry name" value="Aminotran_5"/>
    <property type="match status" value="1"/>
</dbReference>
<evidence type="ECO:0000256" key="3">
    <source>
        <dbReference type="ARBA" id="ARBA00006490"/>
    </source>
</evidence>
<evidence type="ECO:0000256" key="6">
    <source>
        <dbReference type="ARBA" id="ARBA00022679"/>
    </source>
</evidence>
<dbReference type="InterPro" id="IPR015422">
    <property type="entry name" value="PyrdxlP-dep_Trfase_small"/>
</dbReference>
<evidence type="ECO:0000256" key="1">
    <source>
        <dbReference type="ARBA" id="ARBA00001933"/>
    </source>
</evidence>
<evidence type="ECO:0000256" key="9">
    <source>
        <dbReference type="ARBA" id="ARBA00023004"/>
    </source>
</evidence>
<dbReference type="Gene3D" id="3.40.640.10">
    <property type="entry name" value="Type I PLP-dependent aspartate aminotransferase-like (Major domain)"/>
    <property type="match status" value="1"/>
</dbReference>
<gene>
    <name evidence="16" type="primary">iscS</name>
    <name evidence="16" type="ORF">GRO01_20060</name>
</gene>
<comment type="catalytic activity">
    <reaction evidence="13">
        <text>(sulfur carrier)-H + L-cysteine = (sulfur carrier)-SH + L-alanine</text>
        <dbReference type="Rhea" id="RHEA:43892"/>
        <dbReference type="Rhea" id="RHEA-COMP:14737"/>
        <dbReference type="Rhea" id="RHEA-COMP:14739"/>
        <dbReference type="ChEBI" id="CHEBI:29917"/>
        <dbReference type="ChEBI" id="CHEBI:35235"/>
        <dbReference type="ChEBI" id="CHEBI:57972"/>
        <dbReference type="ChEBI" id="CHEBI:64428"/>
        <dbReference type="EC" id="2.8.1.7"/>
    </reaction>
</comment>
<evidence type="ECO:0000256" key="5">
    <source>
        <dbReference type="ARBA" id="ARBA00013558"/>
    </source>
</evidence>
<evidence type="ECO:0000256" key="7">
    <source>
        <dbReference type="ARBA" id="ARBA00022723"/>
    </source>
</evidence>
<dbReference type="InterPro" id="IPR020578">
    <property type="entry name" value="Aminotrans_V_PyrdxlP_BS"/>
</dbReference>
<dbReference type="SUPFAM" id="SSF53383">
    <property type="entry name" value="PLP-dependent transferases"/>
    <property type="match status" value="1"/>
</dbReference>
<dbReference type="EC" id="2.8.1.7" evidence="4"/>
<keyword evidence="6" id="KW-0808">Transferase</keyword>
<keyword evidence="9" id="KW-0408">Iron</keyword>
<evidence type="ECO:0000313" key="17">
    <source>
        <dbReference type="Proteomes" id="UP000320772"/>
    </source>
</evidence>
<keyword evidence="8" id="KW-0663">Pyridoxal phosphate</keyword>
<dbReference type="PROSITE" id="PS00595">
    <property type="entry name" value="AA_TRANSFER_CLASS_5"/>
    <property type="match status" value="1"/>
</dbReference>
<dbReference type="InterPro" id="IPR015424">
    <property type="entry name" value="PyrdxlP-dep_Trfase"/>
</dbReference>
<dbReference type="FunFam" id="3.40.640.10:FF:000084">
    <property type="entry name" value="IscS-like cysteine desulfurase"/>
    <property type="match status" value="1"/>
</dbReference>
<dbReference type="Gene3D" id="1.10.260.50">
    <property type="match status" value="1"/>
</dbReference>
<dbReference type="GO" id="GO:0051536">
    <property type="term" value="F:iron-sulfur cluster binding"/>
    <property type="evidence" value="ECO:0007669"/>
    <property type="project" value="UniProtKB-KW"/>
</dbReference>
<feature type="domain" description="Aminotransferase class V" evidence="15">
    <location>
        <begin position="9"/>
        <end position="372"/>
    </location>
</feature>
<organism evidence="16 17">
    <name type="scientific">Gluconobacter roseus NBRC 3990</name>
    <dbReference type="NCBI Taxonomy" id="1307950"/>
    <lineage>
        <taxon>Bacteria</taxon>
        <taxon>Pseudomonadati</taxon>
        <taxon>Pseudomonadota</taxon>
        <taxon>Alphaproteobacteria</taxon>
        <taxon>Acetobacterales</taxon>
        <taxon>Acetobacteraceae</taxon>
        <taxon>Gluconobacter</taxon>
    </lineage>
</organism>
<dbReference type="STRING" id="586239.AD943_12945"/>
<comment type="similarity">
    <text evidence="3">Belongs to the class-V pyridoxal-phosphate-dependent aminotransferase family. NifS/IscS subfamily.</text>
</comment>
<evidence type="ECO:0000256" key="12">
    <source>
        <dbReference type="ARBA" id="ARBA00031911"/>
    </source>
</evidence>
<evidence type="ECO:0000256" key="2">
    <source>
        <dbReference type="ARBA" id="ARBA00003120"/>
    </source>
</evidence>
<dbReference type="GO" id="GO:0046872">
    <property type="term" value="F:metal ion binding"/>
    <property type="evidence" value="ECO:0007669"/>
    <property type="project" value="UniProtKB-KW"/>
</dbReference>
<dbReference type="InterPro" id="IPR000192">
    <property type="entry name" value="Aminotrans_V_dom"/>
</dbReference>
<name>A0A4Y3M5B2_9PROT</name>
<evidence type="ECO:0000313" key="16">
    <source>
        <dbReference type="EMBL" id="GEB04430.1"/>
    </source>
</evidence>
<evidence type="ECO:0000256" key="8">
    <source>
        <dbReference type="ARBA" id="ARBA00022898"/>
    </source>
</evidence>
<comment type="cofactor">
    <cofactor evidence="1 14">
        <name>pyridoxal 5'-phosphate</name>
        <dbReference type="ChEBI" id="CHEBI:597326"/>
    </cofactor>
</comment>
<evidence type="ECO:0000256" key="4">
    <source>
        <dbReference type="ARBA" id="ARBA00012239"/>
    </source>
</evidence>
<dbReference type="InterPro" id="IPR016454">
    <property type="entry name" value="Cysteine_dSase"/>
</dbReference>
<sequence>MGKGAAGMIYLDYLSTTPCDPAVVKAMLPWFGEDFGNPHSPHGPGRKAAAAVERARESVARLLGVEAREIVFTSGATEANNLAIKGAARHLARLGDPRRRIVTVATEHKCVLESVRDLESEGFEAVVLGVDGEGRVDPEAMREALKVPTLLVSIMAANNETGVLQDIPQLAAIVKEHGALMHVDLAQMAGKMPVSLRDVDLASVSAHKMYGPKGIGALYVRRKPRVRLEPLFSGGGQERGLRSGTLPTPLIVGFGEAADLAAATMGDEAARQVFLRDDLWAQLREGLPGIALNGSGAPRLAGALNVCLPDGCRALDVLEACPDVAASTGSACTAAEIAPSYVLTAMRLSAEKASRCLRLSVGRSTSKADIDRAASLLIAAARACQPN</sequence>
<evidence type="ECO:0000256" key="11">
    <source>
        <dbReference type="ARBA" id="ARBA00023231"/>
    </source>
</evidence>
<evidence type="ECO:0000256" key="13">
    <source>
        <dbReference type="ARBA" id="ARBA00050776"/>
    </source>
</evidence>
<comment type="function">
    <text evidence="2">Catalyzes the removal of elemental sulfur atoms from cysteine to produce alanine. Seems to participate in the biosynthesis of the nitrogenase metalloclusters by providing the inorganic sulfur required for the Fe-S core formation.</text>
</comment>
<reference evidence="16 17" key="1">
    <citation type="submission" date="2019-06" db="EMBL/GenBank/DDBJ databases">
        <title>Whole genome shotgun sequence of Gluconobacter roseus NBRC 3990.</title>
        <authorList>
            <person name="Hosoyama A."/>
            <person name="Uohara A."/>
            <person name="Ohji S."/>
            <person name="Ichikawa N."/>
        </authorList>
    </citation>
    <scope>NUCLEOTIDE SEQUENCE [LARGE SCALE GENOMIC DNA]</scope>
    <source>
        <strain evidence="16 17">NBRC 3990</strain>
    </source>
</reference>
<accession>A0A4Y3M5B2</accession>
<evidence type="ECO:0000256" key="10">
    <source>
        <dbReference type="ARBA" id="ARBA00023014"/>
    </source>
</evidence>
<dbReference type="AlphaFoldDB" id="A0A4Y3M5B2"/>
<dbReference type="GO" id="GO:0031071">
    <property type="term" value="F:cysteine desulfurase activity"/>
    <property type="evidence" value="ECO:0007669"/>
    <property type="project" value="UniProtKB-EC"/>
</dbReference>
<dbReference type="Gene3D" id="3.90.1150.10">
    <property type="entry name" value="Aspartate Aminotransferase, domain 1"/>
    <property type="match status" value="1"/>
</dbReference>
<dbReference type="PANTHER" id="PTHR11601:SF34">
    <property type="entry name" value="CYSTEINE DESULFURASE"/>
    <property type="match status" value="1"/>
</dbReference>
<keyword evidence="10" id="KW-0411">Iron-sulfur</keyword>
<protein>
    <recommendedName>
        <fullName evidence="5">Cysteine desulfurase</fullName>
        <ecNumber evidence="4">2.8.1.7</ecNumber>
    </recommendedName>
    <alternativeName>
        <fullName evidence="12">Nitrogenase metalloclusters biosynthesis protein NifS</fullName>
    </alternativeName>
</protein>